<comment type="caution">
    <text evidence="2">The sequence shown here is derived from an EMBL/GenBank/DDBJ whole genome shotgun (WGS) entry which is preliminary data.</text>
</comment>
<gene>
    <name evidence="2" type="ORF">MENT_LOCUS1280</name>
</gene>
<evidence type="ECO:0000256" key="1">
    <source>
        <dbReference type="SAM" id="Coils"/>
    </source>
</evidence>
<dbReference type="OrthoDB" id="5893641at2759"/>
<name>A0A6V7TL69_MELEN</name>
<organism evidence="2 3">
    <name type="scientific">Meloidogyne enterolobii</name>
    <name type="common">Root-knot nematode worm</name>
    <name type="synonym">Meloidogyne mayaguensis</name>
    <dbReference type="NCBI Taxonomy" id="390850"/>
    <lineage>
        <taxon>Eukaryota</taxon>
        <taxon>Metazoa</taxon>
        <taxon>Ecdysozoa</taxon>
        <taxon>Nematoda</taxon>
        <taxon>Chromadorea</taxon>
        <taxon>Rhabditida</taxon>
        <taxon>Tylenchina</taxon>
        <taxon>Tylenchomorpha</taxon>
        <taxon>Tylenchoidea</taxon>
        <taxon>Meloidogynidae</taxon>
        <taxon>Meloidogyninae</taxon>
        <taxon>Meloidogyne</taxon>
    </lineage>
</organism>
<dbReference type="EMBL" id="CAJEWN010000004">
    <property type="protein sequence ID" value="CAD2125869.1"/>
    <property type="molecule type" value="Genomic_DNA"/>
</dbReference>
<dbReference type="Proteomes" id="UP000580250">
    <property type="component" value="Unassembled WGS sequence"/>
</dbReference>
<protein>
    <submittedName>
        <fullName evidence="2">Uncharacterized protein</fullName>
    </submittedName>
</protein>
<dbReference type="InterPro" id="IPR043136">
    <property type="entry name" value="B30.2/SPRY_sf"/>
</dbReference>
<evidence type="ECO:0000313" key="2">
    <source>
        <dbReference type="EMBL" id="CAD2125869.1"/>
    </source>
</evidence>
<accession>A0A6V7TL69</accession>
<reference evidence="2 3" key="1">
    <citation type="submission" date="2020-08" db="EMBL/GenBank/DDBJ databases">
        <authorList>
            <person name="Koutsovoulos G."/>
            <person name="Danchin GJ E."/>
        </authorList>
    </citation>
    <scope>NUCLEOTIDE SEQUENCE [LARGE SCALE GENOMIC DNA]</scope>
</reference>
<sequence>MTEKGSSDSDLELKLHEQSNNLLQLQTNFNNLQLKYIEEKEKNFNLERKNVLLENKLKELNEKIHKINFDSNQKDEKINSLEEKIKNADKNIADLTINSGELNILNFVETKNKWKVLDDEYKCCENNCVNTDNPKGVCIEGNGFAHLINEENIKYINCVEKWGGLFGFGRKKIRYLFTPPFNFFGKDQLSRVIAATSFKNSTNSINYSLFYFEIKCKIEKEFDNWMFIGLKNNNFNNIILYSNKALIICENEIEEFNDIVWKDDTIFGCGLVYPPTNKISEEFPYIFFTQNGKQIGKAILLKNNYDYYLPFVTLQCCSVETNFGNDLGTKPFEYDISKHSILKDFY</sequence>
<evidence type="ECO:0000313" key="3">
    <source>
        <dbReference type="Proteomes" id="UP000580250"/>
    </source>
</evidence>
<proteinExistence type="predicted"/>
<feature type="coiled-coil region" evidence="1">
    <location>
        <begin position="15"/>
        <end position="98"/>
    </location>
</feature>
<keyword evidence="1" id="KW-0175">Coiled coil</keyword>
<dbReference type="Gene3D" id="2.60.120.920">
    <property type="match status" value="1"/>
</dbReference>
<dbReference type="AlphaFoldDB" id="A0A6V7TL69"/>